<dbReference type="InterPro" id="IPR052969">
    <property type="entry name" value="Thr-specific_kinase-like"/>
</dbReference>
<dbReference type="SUPFAM" id="SSF53300">
    <property type="entry name" value="vWA-like"/>
    <property type="match status" value="2"/>
</dbReference>
<comment type="caution">
    <text evidence="2">The sequence shown here is derived from an EMBL/GenBank/DDBJ whole genome shotgun (WGS) entry which is preliminary data.</text>
</comment>
<gene>
    <name evidence="2" type="ORF">WJX84_007216</name>
</gene>
<dbReference type="AlphaFoldDB" id="A0AAW1SPJ8"/>
<evidence type="ECO:0000313" key="3">
    <source>
        <dbReference type="Proteomes" id="UP001485043"/>
    </source>
</evidence>
<name>A0AAW1SPJ8_9CHLO</name>
<reference evidence="2 3" key="1">
    <citation type="journal article" date="2024" name="Nat. Commun.">
        <title>Phylogenomics reveals the evolutionary origins of lichenization in chlorophyte algae.</title>
        <authorList>
            <person name="Puginier C."/>
            <person name="Libourel C."/>
            <person name="Otte J."/>
            <person name="Skaloud P."/>
            <person name="Haon M."/>
            <person name="Grisel S."/>
            <person name="Petersen M."/>
            <person name="Berrin J.G."/>
            <person name="Delaux P.M."/>
            <person name="Dal Grande F."/>
            <person name="Keller J."/>
        </authorList>
    </citation>
    <scope>NUCLEOTIDE SEQUENCE [LARGE SCALE GENOMIC DNA]</scope>
    <source>
        <strain evidence="2 3">SAG 2523</strain>
    </source>
</reference>
<dbReference type="PANTHER" id="PTHR47763">
    <property type="entry name" value="ALPHA-PROTEIN KINASE VWKA"/>
    <property type="match status" value="1"/>
</dbReference>
<dbReference type="EMBL" id="JALJOV010001286">
    <property type="protein sequence ID" value="KAK9850465.1"/>
    <property type="molecule type" value="Genomic_DNA"/>
</dbReference>
<keyword evidence="3" id="KW-1185">Reference proteome</keyword>
<dbReference type="Proteomes" id="UP001485043">
    <property type="component" value="Unassembled WGS sequence"/>
</dbReference>
<dbReference type="CDD" id="cd00198">
    <property type="entry name" value="vWFA"/>
    <property type="match status" value="1"/>
</dbReference>
<accession>A0AAW1SPJ8</accession>
<sequence>MSISDLARNGGRDGQQAAPINVSQALESGSSNLALMPHQPASSLKAETLAQPDVHEPLDPFVERKMLDRVEHIMQRVSHLLCNCEEVLKFLTTGLRILQLMKVSRIFLGISSPSVRKYMLADEAKVRECFAGIPSGLLPSPVQQALERLDVMSGPQDNYELPAIERLQGSDAQLQPVGSHFSQNAAPEQKWELENFVTQGTQLVSLEVEQLTNPADLVPELITKYVNKKALEAKKPSQKSGQAAIDTAAAAVDEEHLQRLQATINFDPKASITDLVAAYAQAAASKKASSVVVDTSLPCTEHKDLKGSPSDYQRLAQTELLQNSCRLVLRNFQAFFQQFHDKVQQHQDVEWIIMVDNSGSMKSKRIQVAEAIVIIAETLRRIECRFGVWRFGGKGQAGCRMMKALDQPFDHLVGQQILEGFSYTEGTYPASNLERIAKAVWPEDIPASSSTKQTHRAILMVLDGLTQETVTEDYRGILQQKDINLCPRTMFVMSDGYGISGSRLAQALQLAQEENVMVMGMGIGLDKTYVPSCYQHWLTAGLPSAVPAAFRQLHGQETSSIASPEDSHGSVPDWEQQLLRDQSSKILTSKDIVENMQHIFSHLHAEAQQSNELKVAPGSMPTSIQLHIVFALDCTGSMQPWITAARQQICGITGAIKPKVQKAVPEVQLDLKFALVAFRDYEDVLPGSPSHIHSFGLTDQPDQLQEWLKSDVCSPSGGGDLPEDVLGGLNEAIDLVKGSGDEAIIKFVVLIGDGPAHGPECNSGLPDRFPNGCPGQPSFTVKQVMERMQHEHVDLLMTRIRPEATDVMLAAFRSYYDVKDCRVKVTTVAFGSRADHACLEAMAQTAGGKFKAASTGEDLMRIFEAAAQDCNAVDGLVKRFEETISDMISTKVVLDHM</sequence>
<dbReference type="InterPro" id="IPR002035">
    <property type="entry name" value="VWF_A"/>
</dbReference>
<dbReference type="InterPro" id="IPR036465">
    <property type="entry name" value="vWFA_dom_sf"/>
</dbReference>
<organism evidence="2 3">
    <name type="scientific">Apatococcus fuscideae</name>
    <dbReference type="NCBI Taxonomy" id="2026836"/>
    <lineage>
        <taxon>Eukaryota</taxon>
        <taxon>Viridiplantae</taxon>
        <taxon>Chlorophyta</taxon>
        <taxon>core chlorophytes</taxon>
        <taxon>Trebouxiophyceae</taxon>
        <taxon>Chlorellales</taxon>
        <taxon>Chlorellaceae</taxon>
        <taxon>Apatococcus</taxon>
    </lineage>
</organism>
<feature type="domain" description="VWFA" evidence="1">
    <location>
        <begin position="350"/>
        <end position="603"/>
    </location>
</feature>
<evidence type="ECO:0000259" key="1">
    <source>
        <dbReference type="PROSITE" id="PS50234"/>
    </source>
</evidence>
<proteinExistence type="predicted"/>
<dbReference type="PANTHER" id="PTHR47763:SF4">
    <property type="entry name" value="ALPHA-PROTEIN KINASE VWKA"/>
    <property type="match status" value="1"/>
</dbReference>
<dbReference type="PROSITE" id="PS50234">
    <property type="entry name" value="VWFA"/>
    <property type="match status" value="1"/>
</dbReference>
<dbReference type="SMART" id="SM00327">
    <property type="entry name" value="VWA"/>
    <property type="match status" value="2"/>
</dbReference>
<evidence type="ECO:0000313" key="2">
    <source>
        <dbReference type="EMBL" id="KAK9850465.1"/>
    </source>
</evidence>
<dbReference type="Gene3D" id="3.40.50.410">
    <property type="entry name" value="von Willebrand factor, type A domain"/>
    <property type="match status" value="2"/>
</dbReference>
<protein>
    <recommendedName>
        <fullName evidence="1">VWFA domain-containing protein</fullName>
    </recommendedName>
</protein>